<dbReference type="InterPro" id="IPR010699">
    <property type="entry name" value="DUF1275"/>
</dbReference>
<dbReference type="AlphaFoldDB" id="A0A0R0D964"/>
<comment type="caution">
    <text evidence="2">The sequence shown here is derived from an EMBL/GenBank/DDBJ whole genome shotgun (WGS) entry which is preliminary data.</text>
</comment>
<evidence type="ECO:0000313" key="3">
    <source>
        <dbReference type="Proteomes" id="UP000050956"/>
    </source>
</evidence>
<dbReference type="PANTHER" id="PTHR37314">
    <property type="entry name" value="SLR0142 PROTEIN"/>
    <property type="match status" value="1"/>
</dbReference>
<keyword evidence="1" id="KW-0812">Transmembrane</keyword>
<feature type="transmembrane region" description="Helical" evidence="1">
    <location>
        <begin position="9"/>
        <end position="31"/>
    </location>
</feature>
<dbReference type="OrthoDB" id="270162at2"/>
<accession>A0A0R0D964</accession>
<name>A0A0R0D964_9GAMM</name>
<dbReference type="EMBL" id="LDJM01000039">
    <property type="protein sequence ID" value="KRG74647.1"/>
    <property type="molecule type" value="Genomic_DNA"/>
</dbReference>
<evidence type="ECO:0000256" key="1">
    <source>
        <dbReference type="SAM" id="Phobius"/>
    </source>
</evidence>
<protein>
    <submittedName>
        <fullName evidence="2">Membrane protein</fullName>
    </submittedName>
</protein>
<evidence type="ECO:0000313" key="2">
    <source>
        <dbReference type="EMBL" id="KRG74647.1"/>
    </source>
</evidence>
<dbReference type="RefSeq" id="WP_057638830.1">
    <property type="nucleotide sequence ID" value="NZ_LDJM01000039.1"/>
</dbReference>
<proteinExistence type="predicted"/>
<reference evidence="2 3" key="1">
    <citation type="submission" date="2015-05" db="EMBL/GenBank/DDBJ databases">
        <title>Genome sequencing and analysis of members of genus Stenotrophomonas.</title>
        <authorList>
            <person name="Patil P.P."/>
            <person name="Midha S."/>
            <person name="Patil P.B."/>
        </authorList>
    </citation>
    <scope>NUCLEOTIDE SEQUENCE [LARGE SCALE GENOMIC DNA]</scope>
    <source>
        <strain evidence="2 3">DSM 24757</strain>
    </source>
</reference>
<dbReference type="PATRIC" id="fig|336566.3.peg.2196"/>
<dbReference type="PANTHER" id="PTHR37314:SF4">
    <property type="entry name" value="UPF0700 TRANSMEMBRANE PROTEIN YOAK"/>
    <property type="match status" value="1"/>
</dbReference>
<feature type="transmembrane region" description="Helical" evidence="1">
    <location>
        <begin position="196"/>
        <end position="214"/>
    </location>
</feature>
<dbReference type="Pfam" id="PF06912">
    <property type="entry name" value="DUF1275"/>
    <property type="match status" value="1"/>
</dbReference>
<dbReference type="Proteomes" id="UP000050956">
    <property type="component" value="Unassembled WGS sequence"/>
</dbReference>
<feature type="transmembrane region" description="Helical" evidence="1">
    <location>
        <begin position="60"/>
        <end position="79"/>
    </location>
</feature>
<keyword evidence="1" id="KW-1133">Transmembrane helix</keyword>
<dbReference type="STRING" id="336566.ABB30_13455"/>
<feature type="transmembrane region" description="Helical" evidence="1">
    <location>
        <begin position="115"/>
        <end position="138"/>
    </location>
</feature>
<keyword evidence="1" id="KW-0472">Membrane</keyword>
<organism evidence="2 3">
    <name type="scientific">Stenotrophomonas ginsengisoli</name>
    <dbReference type="NCBI Taxonomy" id="336566"/>
    <lineage>
        <taxon>Bacteria</taxon>
        <taxon>Pseudomonadati</taxon>
        <taxon>Pseudomonadota</taxon>
        <taxon>Gammaproteobacteria</taxon>
        <taxon>Lysobacterales</taxon>
        <taxon>Lysobacteraceae</taxon>
        <taxon>Stenotrophomonas</taxon>
    </lineage>
</organism>
<keyword evidence="3" id="KW-1185">Reference proteome</keyword>
<feature type="transmembrane region" description="Helical" evidence="1">
    <location>
        <begin position="91"/>
        <end position="109"/>
    </location>
</feature>
<feature type="transmembrane region" description="Helical" evidence="1">
    <location>
        <begin position="168"/>
        <end position="190"/>
    </location>
</feature>
<sequence length="220" mass="23221">MPANLPRWVWLGAICLSAVAGMVNVVGFLGFEHQGLGHLTGATSQLGIALTQGDWRSIGHLWGLLLAFCAGATCSGLIIQNQQLRLGRRYGVMLLLECALLLLAIPLFARHHIAGAWIAAAACGIQNALATTFSGAIIRTTHLTGMFTDLGIGLGHLIRGLPLALHRLSLSALIITGFLAGSMAGAGLFVRHGYQALYAPALLTGIAGASYMLYAQLRRR</sequence>
<gene>
    <name evidence="2" type="ORF">ABB30_13455</name>
</gene>